<proteinExistence type="predicted"/>
<evidence type="ECO:0000313" key="2">
    <source>
        <dbReference type="EMBL" id="NOJ70544.1"/>
    </source>
</evidence>
<dbReference type="EMBL" id="JABFOR010000007">
    <property type="protein sequence ID" value="NOJ70544.1"/>
    <property type="molecule type" value="Genomic_DNA"/>
</dbReference>
<keyword evidence="1" id="KW-0812">Transmembrane</keyword>
<evidence type="ECO:0000256" key="1">
    <source>
        <dbReference type="SAM" id="Phobius"/>
    </source>
</evidence>
<comment type="caution">
    <text evidence="2">The sequence shown here is derived from an EMBL/GenBank/DDBJ whole genome shotgun (WGS) entry which is preliminary data.</text>
</comment>
<sequence>MKKQQTVKNTWSKMKATGEIWVYSGIMMGAIMGHLTNNLGTCVAVGYCAGLAMQKMSQRSVETSTPQVEG</sequence>
<keyword evidence="1" id="KW-1133">Transmembrane helix</keyword>
<gene>
    <name evidence="2" type="ORF">HMI46_08265</name>
</gene>
<accession>A0AAP6ZXJ4</accession>
<organism evidence="2 3">
    <name type="scientific">Paenibacillus alvei</name>
    <name type="common">Bacillus alvei</name>
    <dbReference type="NCBI Taxonomy" id="44250"/>
    <lineage>
        <taxon>Bacteria</taxon>
        <taxon>Bacillati</taxon>
        <taxon>Bacillota</taxon>
        <taxon>Bacilli</taxon>
        <taxon>Bacillales</taxon>
        <taxon>Paenibacillaceae</taxon>
        <taxon>Paenibacillus</taxon>
    </lineage>
</organism>
<feature type="transmembrane region" description="Helical" evidence="1">
    <location>
        <begin position="20"/>
        <end position="49"/>
    </location>
</feature>
<protein>
    <submittedName>
        <fullName evidence="2">Uncharacterized protein</fullName>
    </submittedName>
</protein>
<keyword evidence="1" id="KW-0472">Membrane</keyword>
<name>A0AAP6ZXJ4_PAEAL</name>
<reference evidence="2 3" key="1">
    <citation type="submission" date="2020-05" db="EMBL/GenBank/DDBJ databases">
        <title>Whole genome sequencing and identification of novel metabolites from Paenibacillus alvei strain JR949.</title>
        <authorList>
            <person name="Rajendhran J."/>
            <person name="Sree Pranav P."/>
            <person name="Mahalakshmi B."/>
            <person name="Karthikeyan R."/>
        </authorList>
    </citation>
    <scope>NUCLEOTIDE SEQUENCE [LARGE SCALE GENOMIC DNA]</scope>
    <source>
        <strain evidence="2 3">JR949</strain>
    </source>
</reference>
<evidence type="ECO:0000313" key="3">
    <source>
        <dbReference type="Proteomes" id="UP000552038"/>
    </source>
</evidence>
<dbReference type="AlphaFoldDB" id="A0AAP6ZXJ4"/>
<dbReference type="Proteomes" id="UP000552038">
    <property type="component" value="Unassembled WGS sequence"/>
</dbReference>
<dbReference type="RefSeq" id="WP_171416056.1">
    <property type="nucleotide sequence ID" value="NZ_JABFOR010000007.1"/>
</dbReference>